<organism evidence="8 9">
    <name type="scientific">Aspergillus candidus</name>
    <dbReference type="NCBI Taxonomy" id="41067"/>
    <lineage>
        <taxon>Eukaryota</taxon>
        <taxon>Fungi</taxon>
        <taxon>Dikarya</taxon>
        <taxon>Ascomycota</taxon>
        <taxon>Pezizomycotina</taxon>
        <taxon>Eurotiomycetes</taxon>
        <taxon>Eurotiomycetidae</taxon>
        <taxon>Eurotiales</taxon>
        <taxon>Aspergillaceae</taxon>
        <taxon>Aspergillus</taxon>
        <taxon>Aspergillus subgen. Circumdati</taxon>
    </lineage>
</organism>
<gene>
    <name evidence="8" type="ORF">BDW47DRAFT_131693</name>
</gene>
<dbReference type="PANTHER" id="PTHR13832">
    <property type="entry name" value="PROTEIN PHOSPHATASE 2C"/>
    <property type="match status" value="1"/>
</dbReference>
<name>A0A2I2FBL1_ASPCN</name>
<evidence type="ECO:0000259" key="7">
    <source>
        <dbReference type="PROSITE" id="PS51746"/>
    </source>
</evidence>
<feature type="region of interest" description="Disordered" evidence="6">
    <location>
        <begin position="1"/>
        <end position="96"/>
    </location>
</feature>
<keyword evidence="2" id="KW-0479">Metal-binding</keyword>
<dbReference type="OrthoDB" id="10264738at2759"/>
<dbReference type="AlphaFoldDB" id="A0A2I2FBL1"/>
<dbReference type="Proteomes" id="UP000234585">
    <property type="component" value="Unassembled WGS sequence"/>
</dbReference>
<evidence type="ECO:0000256" key="6">
    <source>
        <dbReference type="SAM" id="MobiDB-lite"/>
    </source>
</evidence>
<dbReference type="InterPro" id="IPR001932">
    <property type="entry name" value="PPM-type_phosphatase-like_dom"/>
</dbReference>
<evidence type="ECO:0000313" key="9">
    <source>
        <dbReference type="Proteomes" id="UP000234585"/>
    </source>
</evidence>
<dbReference type="InterPro" id="IPR015655">
    <property type="entry name" value="PP2C"/>
</dbReference>
<dbReference type="Pfam" id="PF00481">
    <property type="entry name" value="PP2C"/>
    <property type="match status" value="2"/>
</dbReference>
<dbReference type="CDD" id="cd00143">
    <property type="entry name" value="PP2Cc"/>
    <property type="match status" value="1"/>
</dbReference>
<evidence type="ECO:0000256" key="2">
    <source>
        <dbReference type="ARBA" id="ARBA00022723"/>
    </source>
</evidence>
<comment type="similarity">
    <text evidence="1 5">Belongs to the PP2C family.</text>
</comment>
<sequence length="585" mass="61682">MVVGSSSPPKDKFDTIPQATAIDTPSAPARTEESAPVQKKFSPPGGFFGRRTSEEQSNPPGEKKRRSSTVTKAATFFSNAKNSLSLNGSRDNSSGSVPIRELTALQKLGTMDPALTVPQGSFNNSAGESVPTPRSSFKVGVTEDQNRKCRRTMEDTHAYLYNFLGTPAPAPAPGPSTDAAATTTTTDSNRLAGEPASPRTEETPPGAVETDNGYFAIFDGHAGTFAADWCGKKLHLILEEVMRRSPNMAVPELLDQAFTSVDQQLEKLPVKNSGCTAVVALLRWEDRVPNAHSATGSAALAPAAAAASASAATPTNADAADAGAAGETPTQASAGGAALIPKLQEKAVRQRVLYTANVGDARVLLCRNGKALRLSYDHKGSDENEGKRIANAGGLILNNRVNGVLAVTRALGDAYIKDLVTGHPYTTETVIQPDADEFIILACDGLWDVCSDQEAVDLIRHIHDAQEASKVLLDHALARFSTDNLSCMVIRLNSDRVREVVNGTADPIGVAGDPSMPTEPGLSEADKIVESARRSMANAGITDDSEAGEKAKEEILQKMSNEAELSVNEHSEAPPLAPPPKPEGS</sequence>
<feature type="domain" description="PPM-type phosphatase" evidence="7">
    <location>
        <begin position="138"/>
        <end position="492"/>
    </location>
</feature>
<feature type="compositionally biased region" description="Pro residues" evidence="6">
    <location>
        <begin position="575"/>
        <end position="585"/>
    </location>
</feature>
<feature type="region of interest" description="Disordered" evidence="6">
    <location>
        <begin position="118"/>
        <end position="143"/>
    </location>
</feature>
<dbReference type="InterPro" id="IPR000222">
    <property type="entry name" value="PP2C_BS"/>
</dbReference>
<dbReference type="FunFam" id="3.60.40.10:FF:000078">
    <property type="entry name" value="Protein phosphatase 2C, putative"/>
    <property type="match status" value="1"/>
</dbReference>
<dbReference type="PANTHER" id="PTHR13832:SF837">
    <property type="entry name" value="PROTEIN PHOSPHATASE 2C-LIKE DOMAIN-CONTAINING PROTEIN 1"/>
    <property type="match status" value="1"/>
</dbReference>
<dbReference type="GO" id="GO:0046872">
    <property type="term" value="F:metal ion binding"/>
    <property type="evidence" value="ECO:0007669"/>
    <property type="project" value="UniProtKB-KW"/>
</dbReference>
<dbReference type="InterPro" id="IPR036457">
    <property type="entry name" value="PPM-type-like_dom_sf"/>
</dbReference>
<proteinExistence type="inferred from homology"/>
<accession>A0A2I2FBL1</accession>
<dbReference type="SMART" id="SM00332">
    <property type="entry name" value="PP2Cc"/>
    <property type="match status" value="1"/>
</dbReference>
<keyword evidence="4 5" id="KW-0904">Protein phosphatase</keyword>
<feature type="region of interest" description="Disordered" evidence="6">
    <location>
        <begin position="166"/>
        <end position="207"/>
    </location>
</feature>
<dbReference type="STRING" id="41067.A0A2I2FBL1"/>
<feature type="compositionally biased region" description="Polar residues" evidence="6">
    <location>
        <begin position="68"/>
        <end position="96"/>
    </location>
</feature>
<evidence type="ECO:0000313" key="8">
    <source>
        <dbReference type="EMBL" id="PLB38026.1"/>
    </source>
</evidence>
<evidence type="ECO:0000256" key="5">
    <source>
        <dbReference type="RuleBase" id="RU003465"/>
    </source>
</evidence>
<feature type="compositionally biased region" description="Polar residues" evidence="6">
    <location>
        <begin position="118"/>
        <end position="135"/>
    </location>
</feature>
<dbReference type="GeneID" id="36524534"/>
<dbReference type="PROSITE" id="PS51746">
    <property type="entry name" value="PPM_2"/>
    <property type="match status" value="1"/>
</dbReference>
<protein>
    <submittedName>
        <fullName evidence="8">PP2C-domain-containing protein</fullName>
    </submittedName>
</protein>
<evidence type="ECO:0000256" key="3">
    <source>
        <dbReference type="ARBA" id="ARBA00022801"/>
    </source>
</evidence>
<dbReference type="SUPFAM" id="SSF81606">
    <property type="entry name" value="PP2C-like"/>
    <property type="match status" value="1"/>
</dbReference>
<evidence type="ECO:0000256" key="1">
    <source>
        <dbReference type="ARBA" id="ARBA00006702"/>
    </source>
</evidence>
<dbReference type="EMBL" id="KZ559138">
    <property type="protein sequence ID" value="PLB38026.1"/>
    <property type="molecule type" value="Genomic_DNA"/>
</dbReference>
<keyword evidence="9" id="KW-1185">Reference proteome</keyword>
<reference evidence="8 9" key="1">
    <citation type="submission" date="2017-12" db="EMBL/GenBank/DDBJ databases">
        <authorList>
            <consortium name="DOE Joint Genome Institute"/>
            <person name="Haridas S."/>
            <person name="Kjaerbolling I."/>
            <person name="Vesth T.C."/>
            <person name="Frisvad J.C."/>
            <person name="Nybo J.L."/>
            <person name="Theobald S."/>
            <person name="Kuo A."/>
            <person name="Bowyer P."/>
            <person name="Matsuda Y."/>
            <person name="Mondo S."/>
            <person name="Lyhne E.K."/>
            <person name="Kogle M.E."/>
            <person name="Clum A."/>
            <person name="Lipzen A."/>
            <person name="Salamov A."/>
            <person name="Ngan C.Y."/>
            <person name="Daum C."/>
            <person name="Chiniquy J."/>
            <person name="Barry K."/>
            <person name="LaButti K."/>
            <person name="Simmons B.A."/>
            <person name="Magnuson J.K."/>
            <person name="Mortensen U.H."/>
            <person name="Larsen T.O."/>
            <person name="Grigoriev I.V."/>
            <person name="Baker S.E."/>
            <person name="Andersen M.R."/>
            <person name="Nordberg H.P."/>
            <person name="Cantor M.N."/>
            <person name="Hua S.X."/>
        </authorList>
    </citation>
    <scope>NUCLEOTIDE SEQUENCE [LARGE SCALE GENOMIC DNA]</scope>
    <source>
        <strain evidence="8 9">CBS 102.13</strain>
    </source>
</reference>
<dbReference type="RefSeq" id="XP_024672038.1">
    <property type="nucleotide sequence ID" value="XM_024817374.1"/>
</dbReference>
<feature type="region of interest" description="Disordered" evidence="6">
    <location>
        <begin position="560"/>
        <end position="585"/>
    </location>
</feature>
<keyword evidence="3 5" id="KW-0378">Hydrolase</keyword>
<dbReference type="GO" id="GO:0004722">
    <property type="term" value="F:protein serine/threonine phosphatase activity"/>
    <property type="evidence" value="ECO:0007669"/>
    <property type="project" value="InterPro"/>
</dbReference>
<evidence type="ECO:0000256" key="4">
    <source>
        <dbReference type="ARBA" id="ARBA00022912"/>
    </source>
</evidence>
<feature type="compositionally biased region" description="Low complexity" evidence="6">
    <location>
        <begin position="175"/>
        <end position="188"/>
    </location>
</feature>
<dbReference type="Gene3D" id="3.60.40.10">
    <property type="entry name" value="PPM-type phosphatase domain"/>
    <property type="match status" value="1"/>
</dbReference>
<dbReference type="PROSITE" id="PS01032">
    <property type="entry name" value="PPM_1"/>
    <property type="match status" value="1"/>
</dbReference>